<proteinExistence type="predicted"/>
<dbReference type="Pfam" id="PF02901">
    <property type="entry name" value="PFL-like"/>
    <property type="match status" value="1"/>
</dbReference>
<dbReference type="InterPro" id="IPR050012">
    <property type="entry name" value="Glycl_HYPD"/>
</dbReference>
<dbReference type="AlphaFoldDB" id="A0A5A8F604"/>
<dbReference type="InterPro" id="IPR004184">
    <property type="entry name" value="PFL_dom"/>
</dbReference>
<protein>
    <submittedName>
        <fullName evidence="6">Glycyl radical protein</fullName>
    </submittedName>
</protein>
<dbReference type="Gene3D" id="3.20.70.20">
    <property type="match status" value="1"/>
</dbReference>
<feature type="modified residue" description="Glycine radical" evidence="3">
    <location>
        <position position="781"/>
    </location>
</feature>
<name>A0A5A8F604_9BACT</name>
<sequence>MAAKACTLHFPTGEQYLERGSTDRVRRLRRKSLEAVEHISGERAKLITEFYKNNRELSIPIMRGKAFKYLMEKKTVYIDKDELIVGERGDKPKGTPTYPEVCCHTIEDLKMLNDREKVPYKVSEEVFEFYKKEIIPFWKGRTIREKIYREMDESWMNAYKAGIFTEFMEQRAPGHTVLDDKIYKMGMKDFIAKIEDRINRLDFEKDPFALDKKEQLLGMKYAAEGIIIYAKRHAAKLREFAKEENDPVKKGELLNLAEICEWVPENAPRTFHEALQYYWFVHLGVITELNTWDAFNPGKLDRHLYPFYKKDIEEGTLTKEKARELLECFWIKFNNQPAPPKVGITAKESATYTDFAQINLGGVNEDGSDAVNELTYLILDVIEEMRLLQPSTSIQVSKKSPDKFIKRALHIIKTGFGQPSVFNADAVIQELLRQGKSLLDARNGGTSGCVEAGAFGKENYALTGYFNLVKVLEVTLNNGIDPLSGKMIGIETGDVKTFKSFEELMDAFKKQLEYFVNVKIKGNLIIERIYAKYLPSPFLSILIDDCIEKGMDYNAGGARYNSLYIQGVGIGTITDSLSAIKCHVFENQRFTMAQLMEMLHKNFDGFERERLILWNKTPKYGNDDDYADDIMREVFESFFACVDGRSTTKLGGKFRINMLPTTCHVYFGEVCGATPDGRFAYEPLSEGISPVQGCDRNGPTAVIKSASKMDHLKTGGTLLNVKFTPSFMQTEKGIDAVCGLIRGYFAMDGHHIQFNVIDAETLKNAKKHPEKYRDLIVRVAGYSDYFCDLNEKLQDEIIKRTEHETV</sequence>
<evidence type="ECO:0000256" key="2">
    <source>
        <dbReference type="ARBA" id="ARBA00023239"/>
    </source>
</evidence>
<dbReference type="InterPro" id="IPR001150">
    <property type="entry name" value="Gly_radical"/>
</dbReference>
<dbReference type="CDD" id="cd01677">
    <property type="entry name" value="PFL2_DhaB_BssA"/>
    <property type="match status" value="1"/>
</dbReference>
<dbReference type="Pfam" id="PF01228">
    <property type="entry name" value="Gly_radical"/>
    <property type="match status" value="1"/>
</dbReference>
<dbReference type="OrthoDB" id="9803969at2"/>
<evidence type="ECO:0000259" key="4">
    <source>
        <dbReference type="PROSITE" id="PS51149"/>
    </source>
</evidence>
<keyword evidence="7" id="KW-1185">Reference proteome</keyword>
<keyword evidence="2" id="KW-0456">Lyase</keyword>
<evidence type="ECO:0000256" key="3">
    <source>
        <dbReference type="PROSITE-ProRule" id="PRU00493"/>
    </source>
</evidence>
<gene>
    <name evidence="6" type="ORF">FHQ18_02480</name>
</gene>
<dbReference type="InterPro" id="IPR051215">
    <property type="entry name" value="GRE"/>
</dbReference>
<dbReference type="PROSITE" id="PS51149">
    <property type="entry name" value="GLY_RADICAL_2"/>
    <property type="match status" value="1"/>
</dbReference>
<dbReference type="SUPFAM" id="SSF51998">
    <property type="entry name" value="PFL-like glycyl radical enzymes"/>
    <property type="match status" value="1"/>
</dbReference>
<dbReference type="Proteomes" id="UP000322876">
    <property type="component" value="Unassembled WGS sequence"/>
</dbReference>
<dbReference type="GO" id="GO:0005829">
    <property type="term" value="C:cytosol"/>
    <property type="evidence" value="ECO:0007669"/>
    <property type="project" value="TreeGrafter"/>
</dbReference>
<evidence type="ECO:0000313" key="7">
    <source>
        <dbReference type="Proteomes" id="UP000322876"/>
    </source>
</evidence>
<evidence type="ECO:0000313" key="6">
    <source>
        <dbReference type="EMBL" id="KAA0258833.1"/>
    </source>
</evidence>
<dbReference type="PANTHER" id="PTHR43641">
    <property type="entry name" value="FORMATE ACETYLTRANSFERASE 3-RELATED"/>
    <property type="match status" value="1"/>
</dbReference>
<feature type="domain" description="Glycine radical" evidence="4">
    <location>
        <begin position="686"/>
        <end position="806"/>
    </location>
</feature>
<reference evidence="6 7" key="1">
    <citation type="submission" date="2019-06" db="EMBL/GenBank/DDBJ databases">
        <title>Genomic insights into carbon and energy metabolism of Deferribacter autotrophicus revealed new metabolic traits in the phylum Deferribacteres.</title>
        <authorList>
            <person name="Slobodkin A.I."/>
            <person name="Slobodkina G.B."/>
            <person name="Allioux M."/>
            <person name="Alain K."/>
            <person name="Jebbar M."/>
            <person name="Shadrin V."/>
            <person name="Kublanov I.V."/>
            <person name="Toshchakov S.V."/>
            <person name="Bonch-Osmolovskaya E.A."/>
        </authorList>
    </citation>
    <scope>NUCLEOTIDE SEQUENCE [LARGE SCALE GENOMIC DNA]</scope>
    <source>
        <strain evidence="6 7">SL50</strain>
    </source>
</reference>
<comment type="caution">
    <text evidence="6">The sequence shown here is derived from an EMBL/GenBank/DDBJ whole genome shotgun (WGS) entry which is preliminary data.</text>
</comment>
<dbReference type="NCBIfam" id="NF043068">
    <property type="entry name" value="glycl_HYPD"/>
    <property type="match status" value="1"/>
</dbReference>
<dbReference type="EMBL" id="VFJB01000003">
    <property type="protein sequence ID" value="KAA0258833.1"/>
    <property type="molecule type" value="Genomic_DNA"/>
</dbReference>
<dbReference type="PROSITE" id="PS51554">
    <property type="entry name" value="PFL"/>
    <property type="match status" value="1"/>
</dbReference>
<dbReference type="RefSeq" id="WP_149265593.1">
    <property type="nucleotide sequence ID" value="NZ_VFJB01000003.1"/>
</dbReference>
<evidence type="ECO:0000256" key="1">
    <source>
        <dbReference type="ARBA" id="ARBA00022818"/>
    </source>
</evidence>
<accession>A0A5A8F604</accession>
<dbReference type="PANTHER" id="PTHR43641:SF2">
    <property type="entry name" value="DEHYDRATASE YBIW-RELATED"/>
    <property type="match status" value="1"/>
</dbReference>
<evidence type="ECO:0000259" key="5">
    <source>
        <dbReference type="PROSITE" id="PS51554"/>
    </source>
</evidence>
<feature type="domain" description="PFL" evidence="5">
    <location>
        <begin position="23"/>
        <end position="679"/>
    </location>
</feature>
<organism evidence="6 7">
    <name type="scientific">Deferribacter autotrophicus</name>
    <dbReference type="NCBI Taxonomy" id="500465"/>
    <lineage>
        <taxon>Bacteria</taxon>
        <taxon>Pseudomonadati</taxon>
        <taxon>Deferribacterota</taxon>
        <taxon>Deferribacteres</taxon>
        <taxon>Deferribacterales</taxon>
        <taxon>Deferribacteraceae</taxon>
        <taxon>Deferribacter</taxon>
    </lineage>
</organism>
<keyword evidence="1 3" id="KW-0556">Organic radical</keyword>
<dbReference type="GO" id="GO:0016835">
    <property type="term" value="F:carbon-oxygen lyase activity"/>
    <property type="evidence" value="ECO:0007669"/>
    <property type="project" value="InterPro"/>
</dbReference>